<dbReference type="GO" id="GO:0005886">
    <property type="term" value="C:plasma membrane"/>
    <property type="evidence" value="ECO:0007669"/>
    <property type="project" value="UniProtKB-SubCell"/>
</dbReference>
<evidence type="ECO:0000313" key="10">
    <source>
        <dbReference type="Proteomes" id="UP000560081"/>
    </source>
</evidence>
<feature type="domain" description="ATP synthase F1 complex delta/epsilon subunit N-terminal" evidence="8">
    <location>
        <begin position="4"/>
        <end position="83"/>
    </location>
</feature>
<accession>A0A4Y8X534</accession>
<organism evidence="9 10">
    <name type="scientific">Micrococcus flavus</name>
    <dbReference type="NCBI Taxonomy" id="384602"/>
    <lineage>
        <taxon>Bacteria</taxon>
        <taxon>Bacillati</taxon>
        <taxon>Actinomycetota</taxon>
        <taxon>Actinomycetes</taxon>
        <taxon>Micrococcales</taxon>
        <taxon>Micrococcaceae</taxon>
        <taxon>Micrococcus</taxon>
    </lineage>
</organism>
<dbReference type="Gene3D" id="2.60.15.10">
    <property type="entry name" value="F0F1 ATP synthase delta/epsilon subunit, N-terminal"/>
    <property type="match status" value="1"/>
</dbReference>
<dbReference type="Pfam" id="PF02823">
    <property type="entry name" value="ATP-synt_DE_N"/>
    <property type="match status" value="1"/>
</dbReference>
<dbReference type="InterPro" id="IPR036771">
    <property type="entry name" value="ATPsynth_dsu/esu_N"/>
</dbReference>
<comment type="caution">
    <text evidence="9">The sequence shown here is derived from an EMBL/GenBank/DDBJ whole genome shotgun (WGS) entry which is preliminary data.</text>
</comment>
<sequence length="90" mass="8933">MAELAVEIVSEEKAIWSGSASAVSARTINGEIGILPGHTPMLAVLGDGEVVVRTTDGGTVTAQAQGGFFSVDHDRVVIAASAAQLGGAAA</sequence>
<dbReference type="NCBIfam" id="NF009977">
    <property type="entry name" value="PRK13442.1"/>
    <property type="match status" value="1"/>
</dbReference>
<keyword evidence="10" id="KW-1185">Reference proteome</keyword>
<evidence type="ECO:0000256" key="4">
    <source>
        <dbReference type="ARBA" id="ARBA00023065"/>
    </source>
</evidence>
<dbReference type="GO" id="GO:0046933">
    <property type="term" value="F:proton-transporting ATP synthase activity, rotational mechanism"/>
    <property type="evidence" value="ECO:0007669"/>
    <property type="project" value="InterPro"/>
</dbReference>
<keyword evidence="5" id="KW-0472">Membrane</keyword>
<keyword evidence="7" id="KW-0066">ATP synthesis</keyword>
<dbReference type="InterPro" id="IPR020546">
    <property type="entry name" value="ATP_synth_F1_dsu/esu_N"/>
</dbReference>
<dbReference type="PANTHER" id="PTHR13822">
    <property type="entry name" value="ATP SYNTHASE DELTA/EPSILON CHAIN"/>
    <property type="match status" value="1"/>
</dbReference>
<comment type="similarity">
    <text evidence="2">Belongs to the ATPase epsilon chain family.</text>
</comment>
<evidence type="ECO:0000256" key="3">
    <source>
        <dbReference type="ARBA" id="ARBA00022448"/>
    </source>
</evidence>
<dbReference type="InterPro" id="IPR001469">
    <property type="entry name" value="ATP_synth_F1_dsu/esu"/>
</dbReference>
<evidence type="ECO:0000256" key="5">
    <source>
        <dbReference type="ARBA" id="ARBA00023136"/>
    </source>
</evidence>
<reference evidence="9 10" key="1">
    <citation type="submission" date="2020-08" db="EMBL/GenBank/DDBJ databases">
        <title>Sequencing the genomes of 1000 actinobacteria strains.</title>
        <authorList>
            <person name="Klenk H.-P."/>
        </authorList>
    </citation>
    <scope>NUCLEOTIDE SEQUENCE [LARGE SCALE GENOMIC DNA]</scope>
    <source>
        <strain evidence="9 10">DSM 19079</strain>
    </source>
</reference>
<keyword evidence="6" id="KW-0139">CF(1)</keyword>
<dbReference type="EMBL" id="JACHMC010000001">
    <property type="protein sequence ID" value="MBB4883029.1"/>
    <property type="molecule type" value="Genomic_DNA"/>
</dbReference>
<dbReference type="CDD" id="cd12152">
    <property type="entry name" value="F1-ATPase_delta"/>
    <property type="match status" value="1"/>
</dbReference>
<dbReference type="Proteomes" id="UP000560081">
    <property type="component" value="Unassembled WGS sequence"/>
</dbReference>
<evidence type="ECO:0000259" key="8">
    <source>
        <dbReference type="Pfam" id="PF02823"/>
    </source>
</evidence>
<keyword evidence="4" id="KW-0406">Ion transport</keyword>
<evidence type="ECO:0000256" key="6">
    <source>
        <dbReference type="ARBA" id="ARBA00023196"/>
    </source>
</evidence>
<dbReference type="OrthoDB" id="9791445at2"/>
<comment type="subcellular location">
    <subcellularLocation>
        <location evidence="1">Cell membrane</location>
        <topology evidence="1">Peripheral membrane protein</topology>
    </subcellularLocation>
</comment>
<dbReference type="SUPFAM" id="SSF51344">
    <property type="entry name" value="Epsilon subunit of F1F0-ATP synthase N-terminal domain"/>
    <property type="match status" value="1"/>
</dbReference>
<evidence type="ECO:0000256" key="7">
    <source>
        <dbReference type="ARBA" id="ARBA00023310"/>
    </source>
</evidence>
<keyword evidence="3" id="KW-0813">Transport</keyword>
<evidence type="ECO:0000313" key="9">
    <source>
        <dbReference type="EMBL" id="MBB4883029.1"/>
    </source>
</evidence>
<dbReference type="PANTHER" id="PTHR13822:SF10">
    <property type="entry name" value="ATP SYNTHASE EPSILON CHAIN, CHLOROPLASTIC"/>
    <property type="match status" value="1"/>
</dbReference>
<protein>
    <submittedName>
        <fullName evidence="9">F-type H+-transporting ATPase subunit epsilon</fullName>
    </submittedName>
</protein>
<evidence type="ECO:0000256" key="1">
    <source>
        <dbReference type="ARBA" id="ARBA00004202"/>
    </source>
</evidence>
<gene>
    <name evidence="9" type="ORF">BJ976_001380</name>
</gene>
<dbReference type="AlphaFoldDB" id="A0A4Y8X534"/>
<evidence type="ECO:0000256" key="2">
    <source>
        <dbReference type="ARBA" id="ARBA00005712"/>
    </source>
</evidence>
<name>A0A4Y8X534_9MICC</name>
<proteinExistence type="inferred from homology"/>
<dbReference type="GO" id="GO:0045259">
    <property type="term" value="C:proton-transporting ATP synthase complex"/>
    <property type="evidence" value="ECO:0007669"/>
    <property type="project" value="UniProtKB-KW"/>
</dbReference>
<dbReference type="RefSeq" id="WP_135028216.1">
    <property type="nucleotide sequence ID" value="NZ_BMLA01000001.1"/>
</dbReference>